<evidence type="ECO:0008006" key="2">
    <source>
        <dbReference type="Google" id="ProtNLM"/>
    </source>
</evidence>
<evidence type="ECO:0000313" key="1">
    <source>
        <dbReference type="EMBL" id="QHT05364.1"/>
    </source>
</evidence>
<name>A0A6C0CNW4_9ZZZZ</name>
<accession>A0A6C0CNW4</accession>
<organism evidence="1">
    <name type="scientific">viral metagenome</name>
    <dbReference type="NCBI Taxonomy" id="1070528"/>
    <lineage>
        <taxon>unclassified sequences</taxon>
        <taxon>metagenomes</taxon>
        <taxon>organismal metagenomes</taxon>
    </lineage>
</organism>
<sequence length="290" mass="34371">MKIVFVNLVHNQQYIFDNIENLKRFGNNDIVVITDEQFRSSYEAVNVETVAVESLIPEYTDYIETIRHNHKRKCGFWDLCKYRFKVICKYMETHNVTNIVHLENDVMLFENLDNIKFHCTNKILLTLDNTNRCIPGLMFIPSYKIMKTCLNRWTADNDMLNWGFAYNKHKDSIDIIPIIKGNIHSLNDFSHFTQRHWAQKPDYELVSKNNELYDGIFDAAAIGQYLGGIHRNKKAKRKFINESCTVNYSQYEIIWKLNDKDLKCPFIIIDDKEVPIYNLHVHSKDLKQFM</sequence>
<dbReference type="AlphaFoldDB" id="A0A6C0CNW4"/>
<dbReference type="EMBL" id="MN739453">
    <property type="protein sequence ID" value="QHT05364.1"/>
    <property type="molecule type" value="Genomic_DNA"/>
</dbReference>
<protein>
    <recommendedName>
        <fullName evidence="2">Nucleotide-diphospho-sugar transferase domain-containing protein</fullName>
    </recommendedName>
</protein>
<reference evidence="1" key="1">
    <citation type="journal article" date="2020" name="Nature">
        <title>Giant virus diversity and host interactions through global metagenomics.</title>
        <authorList>
            <person name="Schulz F."/>
            <person name="Roux S."/>
            <person name="Paez-Espino D."/>
            <person name="Jungbluth S."/>
            <person name="Walsh D.A."/>
            <person name="Denef V.J."/>
            <person name="McMahon K.D."/>
            <person name="Konstantinidis K.T."/>
            <person name="Eloe-Fadrosh E.A."/>
            <person name="Kyrpides N.C."/>
            <person name="Woyke T."/>
        </authorList>
    </citation>
    <scope>NUCLEOTIDE SEQUENCE</scope>
    <source>
        <strain evidence="1">GVMAG-M-3300021375-17</strain>
    </source>
</reference>
<proteinExistence type="predicted"/>